<keyword evidence="1" id="KW-0175">Coiled coil</keyword>
<evidence type="ECO:0000313" key="3">
    <source>
        <dbReference type="Proteomes" id="UP000199268"/>
    </source>
</evidence>
<keyword evidence="3" id="KW-1185">Reference proteome</keyword>
<feature type="coiled-coil region" evidence="1">
    <location>
        <begin position="2"/>
        <end position="71"/>
    </location>
</feature>
<dbReference type="RefSeq" id="WP_092463740.1">
    <property type="nucleotide sequence ID" value="NZ_BJEE01000003.1"/>
</dbReference>
<proteinExistence type="predicted"/>
<gene>
    <name evidence="2" type="ORF">GA0061074_1173</name>
</gene>
<evidence type="ECO:0000313" key="2">
    <source>
        <dbReference type="EMBL" id="SCC11311.1"/>
    </source>
</evidence>
<sequence>MKLTMEEQIKQLTVALNQAQKEAEKWQTGAEIYESQATELQETMQLMAQEIEKLRHENEALRQNQNQVQTMVPVKQQQTVSDQELVHYRIIEDALISKIQQLEQQLRK</sequence>
<dbReference type="Proteomes" id="UP000199268">
    <property type="component" value="Unassembled WGS sequence"/>
</dbReference>
<accession>A0A1C4BWP0</accession>
<name>A0A1C4BWP0_9LACO</name>
<evidence type="ECO:0000256" key="1">
    <source>
        <dbReference type="SAM" id="Coils"/>
    </source>
</evidence>
<organism evidence="2 3">
    <name type="scientific">Weissella bombi</name>
    <dbReference type="NCBI Taxonomy" id="1505725"/>
    <lineage>
        <taxon>Bacteria</taxon>
        <taxon>Bacillati</taxon>
        <taxon>Bacillota</taxon>
        <taxon>Bacilli</taxon>
        <taxon>Lactobacillales</taxon>
        <taxon>Lactobacillaceae</taxon>
        <taxon>Weissella</taxon>
    </lineage>
</organism>
<protein>
    <submittedName>
        <fullName evidence="2">Uncharacterized protein</fullName>
    </submittedName>
</protein>
<reference evidence="3" key="1">
    <citation type="submission" date="2016-08" db="EMBL/GenBank/DDBJ databases">
        <authorList>
            <person name="Varghese N."/>
            <person name="Submissions Spin"/>
        </authorList>
    </citation>
    <scope>NUCLEOTIDE SEQUENCE [LARGE SCALE GENOMIC DNA]</scope>
    <source>
        <strain evidence="3">R-53094</strain>
    </source>
</reference>
<dbReference type="OrthoDB" id="2148577at2"/>
<dbReference type="EMBL" id="FMAO01000017">
    <property type="protein sequence ID" value="SCC11311.1"/>
    <property type="molecule type" value="Genomic_DNA"/>
</dbReference>
<dbReference type="AlphaFoldDB" id="A0A1C4BWP0"/>